<proteinExistence type="predicted"/>
<protein>
    <submittedName>
        <fullName evidence="2">Flavodoxin</fullName>
    </submittedName>
</protein>
<sequence length="68" mass="7803">RMRGCWRGGPIGRDEQQWAVWAREAMEKKIGRICCTLSLVTATSVRCRPTNQAQAKANELVQCLRKER</sequence>
<dbReference type="AlphaFoldDB" id="A0A183CLG9"/>
<evidence type="ECO:0000313" key="1">
    <source>
        <dbReference type="Proteomes" id="UP000050741"/>
    </source>
</evidence>
<dbReference type="WBParaSite" id="GPLIN_001372500">
    <property type="protein sequence ID" value="GPLIN_001372500"/>
    <property type="gene ID" value="GPLIN_001372500"/>
</dbReference>
<accession>A0A183CLG9</accession>
<organism evidence="1 2">
    <name type="scientific">Globodera pallida</name>
    <name type="common">Potato cyst nematode worm</name>
    <name type="synonym">Heterodera pallida</name>
    <dbReference type="NCBI Taxonomy" id="36090"/>
    <lineage>
        <taxon>Eukaryota</taxon>
        <taxon>Metazoa</taxon>
        <taxon>Ecdysozoa</taxon>
        <taxon>Nematoda</taxon>
        <taxon>Chromadorea</taxon>
        <taxon>Rhabditida</taxon>
        <taxon>Tylenchina</taxon>
        <taxon>Tylenchomorpha</taxon>
        <taxon>Tylenchoidea</taxon>
        <taxon>Heteroderidae</taxon>
        <taxon>Heteroderinae</taxon>
        <taxon>Globodera</taxon>
    </lineage>
</organism>
<dbReference type="Proteomes" id="UP000050741">
    <property type="component" value="Unassembled WGS sequence"/>
</dbReference>
<reference evidence="1" key="1">
    <citation type="submission" date="2014-05" db="EMBL/GenBank/DDBJ databases">
        <title>The genome and life-stage specific transcriptomes of Globodera pallida elucidate key aspects of plant parasitism by a cyst nematode.</title>
        <authorList>
            <person name="Cotton J.A."/>
            <person name="Lilley C.J."/>
            <person name="Jones L.M."/>
            <person name="Kikuchi T."/>
            <person name="Reid A.J."/>
            <person name="Thorpe P."/>
            <person name="Tsai I.J."/>
            <person name="Beasley H."/>
            <person name="Blok V."/>
            <person name="Cock P.J.A."/>
            <person name="Van den Akker S.E."/>
            <person name="Holroyd N."/>
            <person name="Hunt M."/>
            <person name="Mantelin S."/>
            <person name="Naghra H."/>
            <person name="Pain A."/>
            <person name="Palomares-Rius J.E."/>
            <person name="Zarowiecki M."/>
            <person name="Berriman M."/>
            <person name="Jones J.T."/>
            <person name="Urwin P.E."/>
        </authorList>
    </citation>
    <scope>NUCLEOTIDE SEQUENCE [LARGE SCALE GENOMIC DNA]</scope>
    <source>
        <strain evidence="1">Lindley</strain>
    </source>
</reference>
<name>A0A183CLG9_GLOPA</name>
<keyword evidence="1" id="KW-1185">Reference proteome</keyword>
<reference evidence="2" key="2">
    <citation type="submission" date="2016-06" db="UniProtKB">
        <authorList>
            <consortium name="WormBaseParasite"/>
        </authorList>
    </citation>
    <scope>IDENTIFICATION</scope>
</reference>
<evidence type="ECO:0000313" key="2">
    <source>
        <dbReference type="WBParaSite" id="GPLIN_001372500"/>
    </source>
</evidence>